<dbReference type="GO" id="GO:0009436">
    <property type="term" value="P:glyoxylate catabolic process"/>
    <property type="evidence" value="ECO:0007669"/>
    <property type="project" value="TreeGrafter"/>
</dbReference>
<dbReference type="GO" id="GO:0019481">
    <property type="term" value="P:L-alanine catabolic process, by transamination"/>
    <property type="evidence" value="ECO:0007669"/>
    <property type="project" value="TreeGrafter"/>
</dbReference>
<evidence type="ECO:0000256" key="5">
    <source>
        <dbReference type="ARBA" id="ARBA00022679"/>
    </source>
</evidence>
<keyword evidence="8" id="KW-1185">Reference proteome</keyword>
<dbReference type="EMBL" id="JAIWYP010000009">
    <property type="protein sequence ID" value="KAH3768862.1"/>
    <property type="molecule type" value="Genomic_DNA"/>
</dbReference>
<evidence type="ECO:0000313" key="7">
    <source>
        <dbReference type="EMBL" id="KAH3768862.1"/>
    </source>
</evidence>
<dbReference type="GO" id="GO:0005739">
    <property type="term" value="C:mitochondrion"/>
    <property type="evidence" value="ECO:0007669"/>
    <property type="project" value="UniProtKB-SubCell"/>
</dbReference>
<dbReference type="PANTHER" id="PTHR45688:SF3">
    <property type="entry name" value="ALANINE--GLYOXYLATE AMINOTRANSFERASE 2, MITOCHONDRIAL"/>
    <property type="match status" value="1"/>
</dbReference>
<evidence type="ECO:0000256" key="3">
    <source>
        <dbReference type="ARBA" id="ARBA00008954"/>
    </source>
</evidence>
<accession>A0A9D4IDY6</accession>
<dbReference type="Proteomes" id="UP000828390">
    <property type="component" value="Unassembled WGS sequence"/>
</dbReference>
<evidence type="ECO:0000256" key="6">
    <source>
        <dbReference type="SAM" id="MobiDB-lite"/>
    </source>
</evidence>
<evidence type="ECO:0000313" key="8">
    <source>
        <dbReference type="Proteomes" id="UP000828390"/>
    </source>
</evidence>
<keyword evidence="4" id="KW-0032">Aminotransferase</keyword>
<keyword evidence="5" id="KW-0808">Transferase</keyword>
<comment type="similarity">
    <text evidence="3">Belongs to the class-III pyridoxal-phosphate-dependent aminotransferase family.</text>
</comment>
<reference evidence="7" key="1">
    <citation type="journal article" date="2019" name="bioRxiv">
        <title>The Genome of the Zebra Mussel, Dreissena polymorpha: A Resource for Invasive Species Research.</title>
        <authorList>
            <person name="McCartney M.A."/>
            <person name="Auch B."/>
            <person name="Kono T."/>
            <person name="Mallez S."/>
            <person name="Zhang Y."/>
            <person name="Obille A."/>
            <person name="Becker A."/>
            <person name="Abrahante J.E."/>
            <person name="Garbe J."/>
            <person name="Badalamenti J.P."/>
            <person name="Herman A."/>
            <person name="Mangelson H."/>
            <person name="Liachko I."/>
            <person name="Sullivan S."/>
            <person name="Sone E.D."/>
            <person name="Koren S."/>
            <person name="Silverstein K.A.T."/>
            <person name="Beckman K.B."/>
            <person name="Gohl D.M."/>
        </authorList>
    </citation>
    <scope>NUCLEOTIDE SEQUENCE</scope>
    <source>
        <strain evidence="7">Duluth1</strain>
        <tissue evidence="7">Whole animal</tissue>
    </source>
</reference>
<gene>
    <name evidence="7" type="ORF">DPMN_170078</name>
</gene>
<organism evidence="7 8">
    <name type="scientific">Dreissena polymorpha</name>
    <name type="common">Zebra mussel</name>
    <name type="synonym">Mytilus polymorpha</name>
    <dbReference type="NCBI Taxonomy" id="45954"/>
    <lineage>
        <taxon>Eukaryota</taxon>
        <taxon>Metazoa</taxon>
        <taxon>Spiralia</taxon>
        <taxon>Lophotrochozoa</taxon>
        <taxon>Mollusca</taxon>
        <taxon>Bivalvia</taxon>
        <taxon>Autobranchia</taxon>
        <taxon>Heteroconchia</taxon>
        <taxon>Euheterodonta</taxon>
        <taxon>Imparidentia</taxon>
        <taxon>Neoheterodontei</taxon>
        <taxon>Myida</taxon>
        <taxon>Dreissenoidea</taxon>
        <taxon>Dreissenidae</taxon>
        <taxon>Dreissena</taxon>
    </lineage>
</organism>
<dbReference type="Gene3D" id="3.40.640.10">
    <property type="entry name" value="Type I PLP-dependent aspartate aminotransferase-like (Major domain)"/>
    <property type="match status" value="1"/>
</dbReference>
<proteinExistence type="inferred from homology"/>
<dbReference type="InterPro" id="IPR015424">
    <property type="entry name" value="PyrdxlP-dep_Trfase"/>
</dbReference>
<comment type="caution">
    <text evidence="7">The sequence shown here is derived from an EMBL/GenBank/DDBJ whole genome shotgun (WGS) entry which is preliminary data.</text>
</comment>
<evidence type="ECO:0000256" key="4">
    <source>
        <dbReference type="ARBA" id="ARBA00022576"/>
    </source>
</evidence>
<dbReference type="AlphaFoldDB" id="A0A9D4IDY6"/>
<evidence type="ECO:0000256" key="1">
    <source>
        <dbReference type="ARBA" id="ARBA00001933"/>
    </source>
</evidence>
<dbReference type="SUPFAM" id="SSF53383">
    <property type="entry name" value="PLP-dependent transferases"/>
    <property type="match status" value="1"/>
</dbReference>
<feature type="region of interest" description="Disordered" evidence="6">
    <location>
        <begin position="338"/>
        <end position="358"/>
    </location>
</feature>
<comment type="cofactor">
    <cofactor evidence="1">
        <name>pyridoxal 5'-phosphate</name>
        <dbReference type="ChEBI" id="CHEBI:597326"/>
    </cofactor>
</comment>
<dbReference type="GO" id="GO:0008453">
    <property type="term" value="F:alanine-glyoxylate transaminase activity"/>
    <property type="evidence" value="ECO:0007669"/>
    <property type="project" value="TreeGrafter"/>
</dbReference>
<feature type="compositionally biased region" description="Polar residues" evidence="6">
    <location>
        <begin position="347"/>
        <end position="358"/>
    </location>
</feature>
<name>A0A9D4IDY6_DREPO</name>
<reference evidence="7" key="2">
    <citation type="submission" date="2020-11" db="EMBL/GenBank/DDBJ databases">
        <authorList>
            <person name="McCartney M.A."/>
            <person name="Auch B."/>
            <person name="Kono T."/>
            <person name="Mallez S."/>
            <person name="Becker A."/>
            <person name="Gohl D.M."/>
            <person name="Silverstein K.A.T."/>
            <person name="Koren S."/>
            <person name="Bechman K.B."/>
            <person name="Herman A."/>
            <person name="Abrahante J.E."/>
            <person name="Garbe J."/>
        </authorList>
    </citation>
    <scope>NUCLEOTIDE SEQUENCE</scope>
    <source>
        <strain evidence="7">Duluth1</strain>
        <tissue evidence="7">Whole animal</tissue>
    </source>
</reference>
<protein>
    <submittedName>
        <fullName evidence="7">Uncharacterized protein</fullName>
    </submittedName>
</protein>
<sequence>MGLTALNTWRYNVPTGFGIHQAMNPDPYRGPWGGKHCRDSPSQDNTVCYLAPFTQREAQISLSLWDNVVCIRPHLPRERLKSPSVSGTMSYALGPIYSERGSILPQSNWDNREAQFSLSLWDNREAQISLSLTGTMSYASGPIYPERGSILPQSNWDNREAQFSLSLWDNSNWDNREAQFSLSLTGTMLKSPSVSGTMERLKSLSTQRDCDCKPGECKAGDMYLDQLEDVIRFSMPKGRCGGFWAESIQGVGGTVQFPKNYLKRAFEKVRAVGGVCISDEYQSPGIGHDRDRTMLSLLDSRSTSDHMATPVSRSLPDGIGQGHRPMPDHLASAIRSLSGDNTGHDMTGTSPGTLITDH</sequence>
<evidence type="ECO:0000256" key="2">
    <source>
        <dbReference type="ARBA" id="ARBA00004173"/>
    </source>
</evidence>
<dbReference type="PANTHER" id="PTHR45688">
    <property type="match status" value="1"/>
</dbReference>
<dbReference type="InterPro" id="IPR015421">
    <property type="entry name" value="PyrdxlP-dep_Trfase_major"/>
</dbReference>
<comment type="subcellular location">
    <subcellularLocation>
        <location evidence="2">Mitochondrion</location>
    </subcellularLocation>
</comment>